<dbReference type="AlphaFoldDB" id="A0AAE9ZCB4"/>
<gene>
    <name evidence="1" type="ORF">SG34_032215</name>
</gene>
<keyword evidence="2" id="KW-1185">Reference proteome</keyword>
<organism evidence="1 2">
    <name type="scientific">Thalassomonas viridans</name>
    <dbReference type="NCBI Taxonomy" id="137584"/>
    <lineage>
        <taxon>Bacteria</taxon>
        <taxon>Pseudomonadati</taxon>
        <taxon>Pseudomonadota</taxon>
        <taxon>Gammaproteobacteria</taxon>
        <taxon>Alteromonadales</taxon>
        <taxon>Colwelliaceae</taxon>
        <taxon>Thalassomonas</taxon>
    </lineage>
</organism>
<dbReference type="RefSeq" id="WP_044842776.1">
    <property type="nucleotide sequence ID" value="NZ_CP059734.1"/>
</dbReference>
<dbReference type="EMBL" id="CP059734">
    <property type="protein sequence ID" value="WDE08588.1"/>
    <property type="molecule type" value="Genomic_DNA"/>
</dbReference>
<evidence type="ECO:0000313" key="2">
    <source>
        <dbReference type="Proteomes" id="UP000032352"/>
    </source>
</evidence>
<proteinExistence type="predicted"/>
<name>A0AAE9ZCB4_9GAMM</name>
<dbReference type="CDD" id="cd16364">
    <property type="entry name" value="T3SC_I-like"/>
    <property type="match status" value="1"/>
</dbReference>
<reference evidence="1 2" key="2">
    <citation type="journal article" date="2022" name="Mar. Drugs">
        <title>Bioassay-Guided Fractionation Leads to the Detection of Cholic Acid Generated by the Rare Thalassomonas sp.</title>
        <authorList>
            <person name="Pheiffer F."/>
            <person name="Schneider Y.K."/>
            <person name="Hansen E.H."/>
            <person name="Andersen J.H."/>
            <person name="Isaksson J."/>
            <person name="Busche T."/>
            <person name="R C."/>
            <person name="Kalinowski J."/>
            <person name="Zyl L.V."/>
            <person name="Trindade M."/>
        </authorList>
    </citation>
    <scope>NUCLEOTIDE SEQUENCE [LARGE SCALE GENOMIC DNA]</scope>
    <source>
        <strain evidence="1 2">XOM25</strain>
    </source>
</reference>
<dbReference type="Proteomes" id="UP000032352">
    <property type="component" value="Chromosome pTvir"/>
</dbReference>
<reference evidence="1 2" key="1">
    <citation type="journal article" date="2015" name="Genome Announc.">
        <title>Draft Genome Sequences of Marine Isolates of Thalassomonas viridans and Thalassomonas actiniarum.</title>
        <authorList>
            <person name="Olonade I."/>
            <person name="van Zyl L.J."/>
            <person name="Trindade M."/>
        </authorList>
    </citation>
    <scope>NUCLEOTIDE SEQUENCE [LARGE SCALE GENOMIC DNA]</scope>
    <source>
        <strain evidence="1 2">XOM25</strain>
    </source>
</reference>
<dbReference type="KEGG" id="tvd:SG34_032215"/>
<evidence type="ECO:0000313" key="1">
    <source>
        <dbReference type="EMBL" id="WDE08588.1"/>
    </source>
</evidence>
<dbReference type="SUPFAM" id="SSF69635">
    <property type="entry name" value="Type III secretory system chaperone-like"/>
    <property type="match status" value="1"/>
</dbReference>
<dbReference type="Gene3D" id="3.30.1460.10">
    <property type="match status" value="1"/>
</dbReference>
<accession>A0AAE9ZCB4</accession>
<sequence>MNSYDQALLTQFTDLIIETCELANWDVTACEVSGNSTVIVINDLPIMFAVIPETKSLLFCAYLFVIEESQKNTVFEQLLTGNHQLLQTSGMTLSYATEQGQGYAALNYCSALTGMTPENLTNIITAFDNVANFWTKQVSTQDHAPEGDSSENIFAKHQLLV</sequence>
<protein>
    <submittedName>
        <fullName evidence="1">Type III secretion system chaperone</fullName>
    </submittedName>
</protein>